<name>A0A1M7DL25_9RHOB</name>
<evidence type="ECO:0000313" key="2">
    <source>
        <dbReference type="EMBL" id="SHL80165.1"/>
    </source>
</evidence>
<reference evidence="3" key="1">
    <citation type="submission" date="2016-11" db="EMBL/GenBank/DDBJ databases">
        <authorList>
            <person name="Varghese N."/>
            <person name="Submissions S."/>
        </authorList>
    </citation>
    <scope>NUCLEOTIDE SEQUENCE [LARGE SCALE GENOMIC DNA]</scope>
    <source>
        <strain evidence="3">DSM 6637</strain>
    </source>
</reference>
<sequence length="116" mass="13146">MTPLPTTLRDRGIPARAQTSRINDFAPQGGRGRSRSSARRAHVWAADPGRRRDEFTQRWSRLIMVSFASPEACALWADQTTQTARNWIEGCNRPYGDVVTQAWLTLPDFARIMGEE</sequence>
<evidence type="ECO:0000313" key="3">
    <source>
        <dbReference type="Proteomes" id="UP000184444"/>
    </source>
</evidence>
<protein>
    <submittedName>
        <fullName evidence="2">Uncharacterized protein</fullName>
    </submittedName>
</protein>
<gene>
    <name evidence="2" type="ORF">SAMN05444389_101421</name>
</gene>
<proteinExistence type="predicted"/>
<dbReference type="OrthoDB" id="7870010at2"/>
<dbReference type="RefSeq" id="WP_143159570.1">
    <property type="nucleotide sequence ID" value="NZ_FRCK01000001.1"/>
</dbReference>
<organism evidence="2 3">
    <name type="scientific">Paracoccus solventivorans</name>
    <dbReference type="NCBI Taxonomy" id="53463"/>
    <lineage>
        <taxon>Bacteria</taxon>
        <taxon>Pseudomonadati</taxon>
        <taxon>Pseudomonadota</taxon>
        <taxon>Alphaproteobacteria</taxon>
        <taxon>Rhodobacterales</taxon>
        <taxon>Paracoccaceae</taxon>
        <taxon>Paracoccus</taxon>
    </lineage>
</organism>
<dbReference type="EMBL" id="FRCK01000001">
    <property type="protein sequence ID" value="SHL80165.1"/>
    <property type="molecule type" value="Genomic_DNA"/>
</dbReference>
<feature type="region of interest" description="Disordered" evidence="1">
    <location>
        <begin position="1"/>
        <end position="44"/>
    </location>
</feature>
<keyword evidence="3" id="KW-1185">Reference proteome</keyword>
<feature type="compositionally biased region" description="Basic residues" evidence="1">
    <location>
        <begin position="32"/>
        <end position="42"/>
    </location>
</feature>
<dbReference type="Proteomes" id="UP000184444">
    <property type="component" value="Unassembled WGS sequence"/>
</dbReference>
<evidence type="ECO:0000256" key="1">
    <source>
        <dbReference type="SAM" id="MobiDB-lite"/>
    </source>
</evidence>
<dbReference type="AlphaFoldDB" id="A0A1M7DL25"/>
<accession>A0A1M7DL25</accession>